<dbReference type="Proteomes" id="UP001174908">
    <property type="component" value="Unassembled WGS sequence"/>
</dbReference>
<dbReference type="InterPro" id="IPR021736">
    <property type="entry name" value="DUF3305"/>
</dbReference>
<comment type="caution">
    <text evidence="2">The sequence shown here is derived from an EMBL/GenBank/DDBJ whole genome shotgun (WGS) entry which is preliminary data.</text>
</comment>
<proteinExistence type="predicted"/>
<evidence type="ECO:0000256" key="1">
    <source>
        <dbReference type="SAM" id="MobiDB-lite"/>
    </source>
</evidence>
<keyword evidence="3" id="KW-1185">Reference proteome</keyword>
<organism evidence="2 3">
    <name type="scientific">Variovorax dokdonensis</name>
    <dbReference type="NCBI Taxonomy" id="344883"/>
    <lineage>
        <taxon>Bacteria</taxon>
        <taxon>Pseudomonadati</taxon>
        <taxon>Pseudomonadota</taxon>
        <taxon>Betaproteobacteria</taxon>
        <taxon>Burkholderiales</taxon>
        <taxon>Comamonadaceae</taxon>
        <taxon>Variovorax</taxon>
    </lineage>
</organism>
<gene>
    <name evidence="2" type="ORF">QTH91_10095</name>
</gene>
<evidence type="ECO:0000313" key="2">
    <source>
        <dbReference type="EMBL" id="MDM0044834.1"/>
    </source>
</evidence>
<sequence>MFSSDIPPSLRVAVRVDRQRQPSRWEDWRFTISEVVIDDGRFGDAARVLRDDGESTQWLFPAMPVSLHRDEAEGYYLNLTSGAPVWFVMWRIDDADPSLARPEIVTLSYNEAGRLLDAQERVDNCPLDTSVREALQAYVDAHYRPEPKQRKRPASFLAPEERR</sequence>
<accession>A0ABT7NA54</accession>
<dbReference type="RefSeq" id="WP_286659947.1">
    <property type="nucleotide sequence ID" value="NZ_JASZYV010000002.1"/>
</dbReference>
<feature type="region of interest" description="Disordered" evidence="1">
    <location>
        <begin position="143"/>
        <end position="163"/>
    </location>
</feature>
<dbReference type="Pfam" id="PF11749">
    <property type="entry name" value="DUF3305"/>
    <property type="match status" value="1"/>
</dbReference>
<evidence type="ECO:0000313" key="3">
    <source>
        <dbReference type="Proteomes" id="UP001174908"/>
    </source>
</evidence>
<reference evidence="2" key="1">
    <citation type="submission" date="2023-06" db="EMBL/GenBank/DDBJ databases">
        <authorList>
            <person name="Jiang Y."/>
            <person name="Liu Q."/>
        </authorList>
    </citation>
    <scope>NUCLEOTIDE SEQUENCE</scope>
    <source>
        <strain evidence="2">CGMCC 1.12089</strain>
    </source>
</reference>
<protein>
    <submittedName>
        <fullName evidence="2">DUF3305 domain-containing protein</fullName>
    </submittedName>
</protein>
<name>A0ABT7NA54_9BURK</name>
<dbReference type="EMBL" id="JASZYV010000002">
    <property type="protein sequence ID" value="MDM0044834.1"/>
    <property type="molecule type" value="Genomic_DNA"/>
</dbReference>